<gene>
    <name evidence="1" type="ORF">IWQ60_010875</name>
</gene>
<dbReference type="OrthoDB" id="244495at2759"/>
<dbReference type="Gene3D" id="1.10.472.10">
    <property type="entry name" value="Cyclin-like"/>
    <property type="match status" value="1"/>
</dbReference>
<organism evidence="1 2">
    <name type="scientific">Tieghemiomyces parasiticus</name>
    <dbReference type="NCBI Taxonomy" id="78921"/>
    <lineage>
        <taxon>Eukaryota</taxon>
        <taxon>Fungi</taxon>
        <taxon>Fungi incertae sedis</taxon>
        <taxon>Zoopagomycota</taxon>
        <taxon>Kickxellomycotina</taxon>
        <taxon>Dimargaritomycetes</taxon>
        <taxon>Dimargaritales</taxon>
        <taxon>Dimargaritaceae</taxon>
        <taxon>Tieghemiomyces</taxon>
    </lineage>
</organism>
<comment type="caution">
    <text evidence="1">The sequence shown here is derived from an EMBL/GenBank/DDBJ whole genome shotgun (WGS) entry which is preliminary data.</text>
</comment>
<reference evidence="1" key="1">
    <citation type="submission" date="2022-07" db="EMBL/GenBank/DDBJ databases">
        <title>Phylogenomic reconstructions and comparative analyses of Kickxellomycotina fungi.</title>
        <authorList>
            <person name="Reynolds N.K."/>
            <person name="Stajich J.E."/>
            <person name="Barry K."/>
            <person name="Grigoriev I.V."/>
            <person name="Crous P."/>
            <person name="Smith M.E."/>
        </authorList>
    </citation>
    <scope>NUCLEOTIDE SEQUENCE</scope>
    <source>
        <strain evidence="1">RSA 861</strain>
    </source>
</reference>
<evidence type="ECO:0000313" key="2">
    <source>
        <dbReference type="Proteomes" id="UP001150569"/>
    </source>
</evidence>
<dbReference type="Proteomes" id="UP001150569">
    <property type="component" value="Unassembled WGS sequence"/>
</dbReference>
<dbReference type="AlphaFoldDB" id="A0A9W7ZIL7"/>
<proteinExistence type="predicted"/>
<dbReference type="EMBL" id="JANBPT010001109">
    <property type="protein sequence ID" value="KAJ1910023.1"/>
    <property type="molecule type" value="Genomic_DNA"/>
</dbReference>
<dbReference type="InterPro" id="IPR036915">
    <property type="entry name" value="Cyclin-like_sf"/>
</dbReference>
<dbReference type="GO" id="GO:0005634">
    <property type="term" value="C:nucleus"/>
    <property type="evidence" value="ECO:0007669"/>
    <property type="project" value="TreeGrafter"/>
</dbReference>
<accession>A0A9W7ZIL7</accession>
<dbReference type="GO" id="GO:0016538">
    <property type="term" value="F:cyclin-dependent protein serine/threonine kinase regulator activity"/>
    <property type="evidence" value="ECO:0007669"/>
    <property type="project" value="TreeGrafter"/>
</dbReference>
<evidence type="ECO:0008006" key="3">
    <source>
        <dbReference type="Google" id="ProtNLM"/>
    </source>
</evidence>
<dbReference type="GO" id="GO:0000307">
    <property type="term" value="C:cyclin-dependent protein kinase holoenzyme complex"/>
    <property type="evidence" value="ECO:0007669"/>
    <property type="project" value="TreeGrafter"/>
</dbReference>
<dbReference type="InterPro" id="IPR013922">
    <property type="entry name" value="Cyclin_PHO80-like"/>
</dbReference>
<evidence type="ECO:0000313" key="1">
    <source>
        <dbReference type="EMBL" id="KAJ1910023.1"/>
    </source>
</evidence>
<dbReference type="Pfam" id="PF08613">
    <property type="entry name" value="Cyclin"/>
    <property type="match status" value="1"/>
</dbReference>
<protein>
    <recommendedName>
        <fullName evidence="3">Cyclin</fullName>
    </recommendedName>
</protein>
<name>A0A9W7ZIL7_9FUNG</name>
<dbReference type="SUPFAM" id="SSF47954">
    <property type="entry name" value="Cyclin-like"/>
    <property type="match status" value="1"/>
</dbReference>
<dbReference type="CDD" id="cd20557">
    <property type="entry name" value="CYCLIN_ScPCL1-like"/>
    <property type="match status" value="1"/>
</dbReference>
<dbReference type="GO" id="GO:0019901">
    <property type="term" value="F:protein kinase binding"/>
    <property type="evidence" value="ECO:0007669"/>
    <property type="project" value="InterPro"/>
</dbReference>
<sequence>MAVAAYPATLHHGFGAPCTSHLRTPPTLNIYPTLVHNSAATLYPVVADLVSTASSAYKRPAGYNLLRDAPALKSVDPLTNDQHLTLMADLVSRTALYLWYDRFFTGKTLSTFNKFVFQMLKSTSLSSSVILLSLRYIHRFRCCLVAREVRRESEFRIFTVAVMLASKFLEDNTFTTKTWAEVSGIDFAELHKIQVEFLTTLKHDLYVDGAEYCLWLRQLARFVCREHAEFSYPRAAINTLTAFSFESPVDPDCLPDESQENLLSPNAVHRKRPHDAVTTAIPPTPAAAPLADLSAQLLTPNPSPYMGHVNPSSAYYLHMPTAQPIVARPSKRPCLRTITGIDYAVPAPPLHTPPQQNAYSSSPAYLEVNRSAAYPTPSTQYHQGQLYPSSSICSSGVPSPVASSYPYYHHRQHHHHQASPAYHHQQQPAYTAYASPHTYQMSQPVPSQVTPTTSSYSDFTTPAASYSTALAAATHAMTKLAPVDDCSRSASYFGQVYYNFDHGTSAANTSAADYYNPAAATHRAPEAAYPSHGANSTGFYSHNAATQTYWGVGYNN</sequence>
<keyword evidence="2" id="KW-1185">Reference proteome</keyword>
<dbReference type="PANTHER" id="PTHR15615:SF27">
    <property type="entry name" value="PHO85 CYCLIN CLG1"/>
    <property type="match status" value="1"/>
</dbReference>
<dbReference type="PANTHER" id="PTHR15615">
    <property type="match status" value="1"/>
</dbReference>